<reference evidence="5" key="1">
    <citation type="submission" date="2015-11" db="EMBL/GenBank/DDBJ databases">
        <title>De novo transcriptome assembly of four potential Pierce s Disease insect vectors from Arizona vineyards.</title>
        <authorList>
            <person name="Tassone E.E."/>
        </authorList>
    </citation>
    <scope>NUCLEOTIDE SEQUENCE</scope>
</reference>
<dbReference type="AlphaFoldDB" id="A0A1B6J2G5"/>
<accession>A0A1B6J2G5</accession>
<protein>
    <recommendedName>
        <fullName evidence="4">Lipocalin/cytosolic fatty-acid binding domain-containing protein</fullName>
    </recommendedName>
</protein>
<sequence length="204" mass="23781">RNKRDQDYRIMQHILASALCLFSLAVQGQAFSWGRCQQLPVVQDFNVPEYMNKWYEQAGYNTEATRYNLRCVNTVYQLNSSTNVITVQNRGIRNIDNKHQGINGTAVLADPSKDEGRLIVTFHPFWWFTVKGDYWVLGTDYCNYAVVYSCQDFLLFHYYTIWYLSREQILSSRTDFFNSADQILIDNGLDPSIIQTSSQYNCDV</sequence>
<dbReference type="EMBL" id="GECU01014349">
    <property type="protein sequence ID" value="JAS93357.1"/>
    <property type="molecule type" value="Transcribed_RNA"/>
</dbReference>
<evidence type="ECO:0000256" key="1">
    <source>
        <dbReference type="ARBA" id="ARBA00006889"/>
    </source>
</evidence>
<gene>
    <name evidence="5" type="ORF">g.23934</name>
</gene>
<dbReference type="Gene3D" id="2.40.128.20">
    <property type="match status" value="1"/>
</dbReference>
<dbReference type="InterPro" id="IPR000566">
    <property type="entry name" value="Lipocln_cytosolic_FA-bd_dom"/>
</dbReference>
<evidence type="ECO:0000256" key="3">
    <source>
        <dbReference type="SAM" id="SignalP"/>
    </source>
</evidence>
<organism evidence="5">
    <name type="scientific">Homalodisca liturata</name>
    <dbReference type="NCBI Taxonomy" id="320908"/>
    <lineage>
        <taxon>Eukaryota</taxon>
        <taxon>Metazoa</taxon>
        <taxon>Ecdysozoa</taxon>
        <taxon>Arthropoda</taxon>
        <taxon>Hexapoda</taxon>
        <taxon>Insecta</taxon>
        <taxon>Pterygota</taxon>
        <taxon>Neoptera</taxon>
        <taxon>Paraneoptera</taxon>
        <taxon>Hemiptera</taxon>
        <taxon>Auchenorrhyncha</taxon>
        <taxon>Membracoidea</taxon>
        <taxon>Cicadellidae</taxon>
        <taxon>Cicadellinae</taxon>
        <taxon>Proconiini</taxon>
        <taxon>Homalodisca</taxon>
    </lineage>
</organism>
<feature type="non-terminal residue" evidence="5">
    <location>
        <position position="1"/>
    </location>
</feature>
<dbReference type="GO" id="GO:0005737">
    <property type="term" value="C:cytoplasm"/>
    <property type="evidence" value="ECO:0007669"/>
    <property type="project" value="TreeGrafter"/>
</dbReference>
<evidence type="ECO:0000256" key="2">
    <source>
        <dbReference type="ARBA" id="ARBA00023157"/>
    </source>
</evidence>
<dbReference type="GO" id="GO:0006629">
    <property type="term" value="P:lipid metabolic process"/>
    <property type="evidence" value="ECO:0007669"/>
    <property type="project" value="TreeGrafter"/>
</dbReference>
<dbReference type="InterPro" id="IPR003057">
    <property type="entry name" value="Invtbrt_color"/>
</dbReference>
<dbReference type="SUPFAM" id="SSF50814">
    <property type="entry name" value="Lipocalins"/>
    <property type="match status" value="1"/>
</dbReference>
<dbReference type="PRINTS" id="PR01273">
    <property type="entry name" value="INVTBRTCOLOR"/>
</dbReference>
<dbReference type="GO" id="GO:0031409">
    <property type="term" value="F:pigment binding"/>
    <property type="evidence" value="ECO:0007669"/>
    <property type="project" value="InterPro"/>
</dbReference>
<dbReference type="InterPro" id="IPR022271">
    <property type="entry name" value="Lipocalin_ApoD"/>
</dbReference>
<dbReference type="InterPro" id="IPR012674">
    <property type="entry name" value="Calycin"/>
</dbReference>
<feature type="chain" id="PRO_5008585494" description="Lipocalin/cytosolic fatty-acid binding domain-containing protein" evidence="3">
    <location>
        <begin position="31"/>
        <end position="204"/>
    </location>
</feature>
<proteinExistence type="inferred from homology"/>
<dbReference type="PANTHER" id="PTHR10612:SF34">
    <property type="entry name" value="APOLIPOPROTEIN D"/>
    <property type="match status" value="1"/>
</dbReference>
<evidence type="ECO:0000313" key="5">
    <source>
        <dbReference type="EMBL" id="JAS93357.1"/>
    </source>
</evidence>
<dbReference type="Pfam" id="PF08212">
    <property type="entry name" value="Lipocalin_2"/>
    <property type="match status" value="1"/>
</dbReference>
<keyword evidence="2" id="KW-1015">Disulfide bond</keyword>
<feature type="signal peptide" evidence="3">
    <location>
        <begin position="1"/>
        <end position="30"/>
    </location>
</feature>
<comment type="similarity">
    <text evidence="1">Belongs to the calycin superfamily. Lipocalin family.</text>
</comment>
<dbReference type="PANTHER" id="PTHR10612">
    <property type="entry name" value="APOLIPOPROTEIN D"/>
    <property type="match status" value="1"/>
</dbReference>
<dbReference type="GO" id="GO:0000302">
    <property type="term" value="P:response to reactive oxygen species"/>
    <property type="evidence" value="ECO:0007669"/>
    <property type="project" value="TreeGrafter"/>
</dbReference>
<keyword evidence="3" id="KW-0732">Signal</keyword>
<dbReference type="PIRSF" id="PIRSF036893">
    <property type="entry name" value="Lipocalin_ApoD"/>
    <property type="match status" value="1"/>
</dbReference>
<name>A0A1B6J2G5_9HEMI</name>
<feature type="domain" description="Lipocalin/cytosolic fatty-acid binding" evidence="4">
    <location>
        <begin position="46"/>
        <end position="172"/>
    </location>
</feature>
<evidence type="ECO:0000259" key="4">
    <source>
        <dbReference type="Pfam" id="PF08212"/>
    </source>
</evidence>